<sequence length="86" mass="9944">MYLCYSVISHGLLLMTQNIAMPQGSKGENLLPHEDLDQAFLTQIYNQFQKLPANKKESFIKKFRWLLDQTDVLAPPEDPLEQQHEG</sequence>
<dbReference type="Proteomes" id="UP000054564">
    <property type="component" value="Unassembled WGS sequence"/>
</dbReference>
<comment type="caution">
    <text evidence="1">The sequence shown here is derived from an EMBL/GenBank/DDBJ whole genome shotgun (WGS) entry which is preliminary data.</text>
</comment>
<protein>
    <submittedName>
        <fullName evidence="1">Uncharacterized protein</fullName>
    </submittedName>
</protein>
<gene>
    <name evidence="1" type="ORF">PSTG_11741</name>
</gene>
<evidence type="ECO:0000313" key="1">
    <source>
        <dbReference type="EMBL" id="KNE94950.1"/>
    </source>
</evidence>
<dbReference type="EMBL" id="AJIL01000106">
    <property type="protein sequence ID" value="KNE94950.1"/>
    <property type="molecule type" value="Genomic_DNA"/>
</dbReference>
<organism evidence="1 2">
    <name type="scientific">Puccinia striiformis f. sp. tritici PST-78</name>
    <dbReference type="NCBI Taxonomy" id="1165861"/>
    <lineage>
        <taxon>Eukaryota</taxon>
        <taxon>Fungi</taxon>
        <taxon>Dikarya</taxon>
        <taxon>Basidiomycota</taxon>
        <taxon>Pucciniomycotina</taxon>
        <taxon>Pucciniomycetes</taxon>
        <taxon>Pucciniales</taxon>
        <taxon>Pucciniaceae</taxon>
        <taxon>Puccinia</taxon>
    </lineage>
</organism>
<keyword evidence="2" id="KW-1185">Reference proteome</keyword>
<accession>A0A0L0V6L3</accession>
<name>A0A0L0V6L3_9BASI</name>
<reference evidence="2" key="1">
    <citation type="submission" date="2014-03" db="EMBL/GenBank/DDBJ databases">
        <title>The Genome Sequence of Puccinia striiformis f. sp. tritici PST-78.</title>
        <authorList>
            <consortium name="The Broad Institute Genome Sequencing Platform"/>
            <person name="Cuomo C."/>
            <person name="Hulbert S."/>
            <person name="Chen X."/>
            <person name="Walker B."/>
            <person name="Young S.K."/>
            <person name="Zeng Q."/>
            <person name="Gargeya S."/>
            <person name="Fitzgerald M."/>
            <person name="Haas B."/>
            <person name="Abouelleil A."/>
            <person name="Alvarado L."/>
            <person name="Arachchi H.M."/>
            <person name="Berlin A.M."/>
            <person name="Chapman S.B."/>
            <person name="Goldberg J."/>
            <person name="Griggs A."/>
            <person name="Gujja S."/>
            <person name="Hansen M."/>
            <person name="Howarth C."/>
            <person name="Imamovic A."/>
            <person name="Larimer J."/>
            <person name="McCowan C."/>
            <person name="Montmayeur A."/>
            <person name="Murphy C."/>
            <person name="Neiman D."/>
            <person name="Pearson M."/>
            <person name="Priest M."/>
            <person name="Roberts A."/>
            <person name="Saif S."/>
            <person name="Shea T."/>
            <person name="Sisk P."/>
            <person name="Sykes S."/>
            <person name="Wortman J."/>
            <person name="Nusbaum C."/>
            <person name="Birren B."/>
        </authorList>
    </citation>
    <scope>NUCLEOTIDE SEQUENCE [LARGE SCALE GENOMIC DNA]</scope>
    <source>
        <strain evidence="2">race PST-78</strain>
    </source>
</reference>
<dbReference type="AlphaFoldDB" id="A0A0L0V6L3"/>
<evidence type="ECO:0000313" key="2">
    <source>
        <dbReference type="Proteomes" id="UP000054564"/>
    </source>
</evidence>
<proteinExistence type="predicted"/>